<evidence type="ECO:0000313" key="1">
    <source>
        <dbReference type="EMBL" id="GJM86882.1"/>
    </source>
</evidence>
<organism evidence="1 2">
    <name type="scientific">Eleusine coracana subsp. coracana</name>
    <dbReference type="NCBI Taxonomy" id="191504"/>
    <lineage>
        <taxon>Eukaryota</taxon>
        <taxon>Viridiplantae</taxon>
        <taxon>Streptophyta</taxon>
        <taxon>Embryophyta</taxon>
        <taxon>Tracheophyta</taxon>
        <taxon>Spermatophyta</taxon>
        <taxon>Magnoliopsida</taxon>
        <taxon>Liliopsida</taxon>
        <taxon>Poales</taxon>
        <taxon>Poaceae</taxon>
        <taxon>PACMAD clade</taxon>
        <taxon>Chloridoideae</taxon>
        <taxon>Cynodonteae</taxon>
        <taxon>Eleusininae</taxon>
        <taxon>Eleusine</taxon>
    </lineage>
</organism>
<sequence>MDGFSLITDHNLLLQSRGMFDGGIDASMFAADGDASVTNYSSQSHTVRAEEEQRNKGKDLFFCDLPDLGGFDDFETNMR</sequence>
<evidence type="ECO:0000313" key="2">
    <source>
        <dbReference type="Proteomes" id="UP001054889"/>
    </source>
</evidence>
<name>A0AAV5BLR1_ELECO</name>
<reference evidence="1" key="1">
    <citation type="journal article" date="2018" name="DNA Res.">
        <title>Multiple hybrid de novo genome assembly of finger millet, an orphan allotetraploid crop.</title>
        <authorList>
            <person name="Hatakeyama M."/>
            <person name="Aluri S."/>
            <person name="Balachadran M.T."/>
            <person name="Sivarajan S.R."/>
            <person name="Patrignani A."/>
            <person name="Gruter S."/>
            <person name="Poveda L."/>
            <person name="Shimizu-Inatsugi R."/>
            <person name="Baeten J."/>
            <person name="Francoijs K.J."/>
            <person name="Nataraja K.N."/>
            <person name="Reddy Y.A.N."/>
            <person name="Phadnis S."/>
            <person name="Ravikumar R.L."/>
            <person name="Schlapbach R."/>
            <person name="Sreeman S.M."/>
            <person name="Shimizu K.K."/>
        </authorList>
    </citation>
    <scope>NUCLEOTIDE SEQUENCE</scope>
</reference>
<reference evidence="1" key="2">
    <citation type="submission" date="2021-12" db="EMBL/GenBank/DDBJ databases">
        <title>Resequencing data analysis of finger millet.</title>
        <authorList>
            <person name="Hatakeyama M."/>
            <person name="Aluri S."/>
            <person name="Balachadran M.T."/>
            <person name="Sivarajan S.R."/>
            <person name="Poveda L."/>
            <person name="Shimizu-Inatsugi R."/>
            <person name="Schlapbach R."/>
            <person name="Sreeman S.M."/>
            <person name="Shimizu K.K."/>
        </authorList>
    </citation>
    <scope>NUCLEOTIDE SEQUENCE</scope>
</reference>
<protein>
    <submittedName>
        <fullName evidence="1">Uncharacterized protein</fullName>
    </submittedName>
</protein>
<comment type="caution">
    <text evidence="1">The sequence shown here is derived from an EMBL/GenBank/DDBJ whole genome shotgun (WGS) entry which is preliminary data.</text>
</comment>
<dbReference type="EMBL" id="BQKI01000001">
    <property type="protein sequence ID" value="GJM86882.1"/>
    <property type="molecule type" value="Genomic_DNA"/>
</dbReference>
<dbReference type="Proteomes" id="UP001054889">
    <property type="component" value="Unassembled WGS sequence"/>
</dbReference>
<proteinExistence type="predicted"/>
<dbReference type="AlphaFoldDB" id="A0AAV5BLR1"/>
<gene>
    <name evidence="1" type="primary">ga02781</name>
    <name evidence="1" type="ORF">PR202_ga02781</name>
</gene>
<keyword evidence="2" id="KW-1185">Reference proteome</keyword>
<accession>A0AAV5BLR1</accession>